<comment type="subcellular location">
    <subcellularLocation>
        <location evidence="1 4">Nucleus</location>
    </subcellularLocation>
</comment>
<evidence type="ECO:0000256" key="1">
    <source>
        <dbReference type="ARBA" id="ARBA00004123"/>
    </source>
</evidence>
<evidence type="ECO:0000256" key="4">
    <source>
        <dbReference type="RuleBase" id="RU364152"/>
    </source>
</evidence>
<dbReference type="Proteomes" id="UP000070544">
    <property type="component" value="Unassembled WGS sequence"/>
</dbReference>
<dbReference type="AlphaFoldDB" id="A0A139A3Y2"/>
<dbReference type="OrthoDB" id="1854899at2759"/>
<keyword evidence="6" id="KW-1185">Reference proteome</keyword>
<proteinExistence type="inferred from homology"/>
<evidence type="ECO:0000313" key="5">
    <source>
        <dbReference type="EMBL" id="KXS11424.1"/>
    </source>
</evidence>
<dbReference type="Pfam" id="PF08612">
    <property type="entry name" value="Med20"/>
    <property type="match status" value="1"/>
</dbReference>
<evidence type="ECO:0000256" key="2">
    <source>
        <dbReference type="ARBA" id="ARBA00010743"/>
    </source>
</evidence>
<evidence type="ECO:0000256" key="3">
    <source>
        <dbReference type="ARBA" id="ARBA00023242"/>
    </source>
</evidence>
<keyword evidence="4" id="KW-0010">Activator</keyword>
<keyword evidence="4" id="KW-0804">Transcription</keyword>
<gene>
    <name evidence="4" type="primary">MED20</name>
    <name evidence="5" type="ORF">M427DRAFT_158187</name>
</gene>
<name>A0A139A3Y2_GONPJ</name>
<sequence length="198" mass="21346">MPSAFVFVRDTRPDATSFLQDRIVRLYDARHVALWSATCKIFRPGPIYLNAGTDQNKTLLLLQSPTLWAERTFSLIGGSVFAGAGAELETIIARSKNIWQHRQTCAIAGETLEFGDGSVVRMGAVTVGPTLRGYIIEVGGPHSTPADGASIIARVLPRTTAPRSLTELDLATAKLDPDTWTDAHTAYGYLCTLAGSVL</sequence>
<dbReference type="InterPro" id="IPR013921">
    <property type="entry name" value="Mediator_Med20"/>
</dbReference>
<comment type="subunit">
    <text evidence="4">Component of the Mediator complex.</text>
</comment>
<evidence type="ECO:0000313" key="6">
    <source>
        <dbReference type="Proteomes" id="UP000070544"/>
    </source>
</evidence>
<keyword evidence="3 4" id="KW-0539">Nucleus</keyword>
<comment type="similarity">
    <text evidence="2 4">Belongs to the Mediator complex subunit 20 family.</text>
</comment>
<keyword evidence="4" id="KW-0805">Transcription regulation</keyword>
<protein>
    <recommendedName>
        <fullName evidence="4">Mediator of RNA polymerase II transcription subunit 20</fullName>
    </recommendedName>
    <alternativeName>
        <fullName evidence="4">Mediator complex subunit 20</fullName>
    </alternativeName>
</protein>
<dbReference type="GO" id="GO:0003712">
    <property type="term" value="F:transcription coregulator activity"/>
    <property type="evidence" value="ECO:0007669"/>
    <property type="project" value="InterPro"/>
</dbReference>
<organism evidence="5 6">
    <name type="scientific">Gonapodya prolifera (strain JEL478)</name>
    <name type="common">Monoblepharis prolifera</name>
    <dbReference type="NCBI Taxonomy" id="1344416"/>
    <lineage>
        <taxon>Eukaryota</taxon>
        <taxon>Fungi</taxon>
        <taxon>Fungi incertae sedis</taxon>
        <taxon>Chytridiomycota</taxon>
        <taxon>Chytridiomycota incertae sedis</taxon>
        <taxon>Monoblepharidomycetes</taxon>
        <taxon>Monoblepharidales</taxon>
        <taxon>Gonapodyaceae</taxon>
        <taxon>Gonapodya</taxon>
    </lineage>
</organism>
<accession>A0A139A3Y2</accession>
<dbReference type="STRING" id="1344416.A0A139A3Y2"/>
<comment type="function">
    <text evidence="4">Component of the Mediator complex, a coactivator involved in the regulated transcription of nearly all RNA polymerase II-dependent genes. Mediator functions as a bridge to convey information from gene-specific regulatory proteins to the basal RNA polymerase II transcription machinery. Mediator is recruited to promoters by direct interactions with regulatory proteins and serves as a scaffold for the assembly of a functional preinitiation complex with RNA polymerase II and the general transcription factors.</text>
</comment>
<dbReference type="GO" id="GO:0016592">
    <property type="term" value="C:mediator complex"/>
    <property type="evidence" value="ECO:0007669"/>
    <property type="project" value="InterPro"/>
</dbReference>
<dbReference type="EMBL" id="KQ965802">
    <property type="protein sequence ID" value="KXS11424.1"/>
    <property type="molecule type" value="Genomic_DNA"/>
</dbReference>
<dbReference type="GO" id="GO:0006357">
    <property type="term" value="P:regulation of transcription by RNA polymerase II"/>
    <property type="evidence" value="ECO:0007669"/>
    <property type="project" value="InterPro"/>
</dbReference>
<reference evidence="5 6" key="1">
    <citation type="journal article" date="2015" name="Genome Biol. Evol.">
        <title>Phylogenomic analyses indicate that early fungi evolved digesting cell walls of algal ancestors of land plants.</title>
        <authorList>
            <person name="Chang Y."/>
            <person name="Wang S."/>
            <person name="Sekimoto S."/>
            <person name="Aerts A.L."/>
            <person name="Choi C."/>
            <person name="Clum A."/>
            <person name="LaButti K.M."/>
            <person name="Lindquist E.A."/>
            <person name="Yee Ngan C."/>
            <person name="Ohm R.A."/>
            <person name="Salamov A.A."/>
            <person name="Grigoriev I.V."/>
            <person name="Spatafora J.W."/>
            <person name="Berbee M.L."/>
        </authorList>
    </citation>
    <scope>NUCLEOTIDE SEQUENCE [LARGE SCALE GENOMIC DNA]</scope>
    <source>
        <strain evidence="5 6">JEL478</strain>
    </source>
</reference>